<dbReference type="EMBL" id="OZ034817">
    <property type="protein sequence ID" value="CAL1383576.1"/>
    <property type="molecule type" value="Genomic_DNA"/>
</dbReference>
<evidence type="ECO:0008006" key="3">
    <source>
        <dbReference type="Google" id="ProtNLM"/>
    </source>
</evidence>
<dbReference type="PANTHER" id="PTHR33116:SF86">
    <property type="entry name" value="REVERSE TRANSCRIPTASE DOMAIN-CONTAINING PROTEIN"/>
    <property type="match status" value="1"/>
</dbReference>
<keyword evidence="2" id="KW-1185">Reference proteome</keyword>
<evidence type="ECO:0000313" key="1">
    <source>
        <dbReference type="EMBL" id="CAL1383576.1"/>
    </source>
</evidence>
<dbReference type="Proteomes" id="UP001497516">
    <property type="component" value="Chromosome 4"/>
</dbReference>
<evidence type="ECO:0000313" key="2">
    <source>
        <dbReference type="Proteomes" id="UP001497516"/>
    </source>
</evidence>
<gene>
    <name evidence="1" type="ORF">LTRI10_LOCUS24839</name>
</gene>
<dbReference type="AlphaFoldDB" id="A0AAV2EC88"/>
<sequence length="231" mass="26072">MARFWWGATQNQRRIHWRAWRGLCASKFEGGLGFREFGYFNQALLAKVAWRILQEPNSLLARIYCAQYSFGSDFLSISAWGFASWGWRSILFGRDLLLQGLRWQVGAGDTIRAFSDPLIPSSPPTVPKLKSGSIPPPPIYVSALIDRGTKLWNLRALELFFSPDSIAAIQFPLSFRPVPDRVIWHYETSGDFTVKSAYHLAFSLLDSPVRKLGASLWIDQFGSGFGAGFFL</sequence>
<reference evidence="1 2" key="1">
    <citation type="submission" date="2024-04" db="EMBL/GenBank/DDBJ databases">
        <authorList>
            <person name="Fracassetti M."/>
        </authorList>
    </citation>
    <scope>NUCLEOTIDE SEQUENCE [LARGE SCALE GENOMIC DNA]</scope>
</reference>
<dbReference type="PANTHER" id="PTHR33116">
    <property type="entry name" value="REVERSE TRANSCRIPTASE ZINC-BINDING DOMAIN-CONTAINING PROTEIN-RELATED-RELATED"/>
    <property type="match status" value="1"/>
</dbReference>
<organism evidence="1 2">
    <name type="scientific">Linum trigynum</name>
    <dbReference type="NCBI Taxonomy" id="586398"/>
    <lineage>
        <taxon>Eukaryota</taxon>
        <taxon>Viridiplantae</taxon>
        <taxon>Streptophyta</taxon>
        <taxon>Embryophyta</taxon>
        <taxon>Tracheophyta</taxon>
        <taxon>Spermatophyta</taxon>
        <taxon>Magnoliopsida</taxon>
        <taxon>eudicotyledons</taxon>
        <taxon>Gunneridae</taxon>
        <taxon>Pentapetalae</taxon>
        <taxon>rosids</taxon>
        <taxon>fabids</taxon>
        <taxon>Malpighiales</taxon>
        <taxon>Linaceae</taxon>
        <taxon>Linum</taxon>
    </lineage>
</organism>
<proteinExistence type="predicted"/>
<name>A0AAV2EC88_9ROSI</name>
<accession>A0AAV2EC88</accession>
<protein>
    <recommendedName>
        <fullName evidence="3">Reverse transcriptase zinc-binding domain-containing protein</fullName>
    </recommendedName>
</protein>